<dbReference type="EMBL" id="WHOB01000016">
    <property type="protein sequence ID" value="NOU77847.1"/>
    <property type="molecule type" value="Genomic_DNA"/>
</dbReference>
<dbReference type="Gene3D" id="3.20.20.450">
    <property type="entry name" value="EAL domain"/>
    <property type="match status" value="1"/>
</dbReference>
<dbReference type="InterPro" id="IPR043128">
    <property type="entry name" value="Rev_trsase/Diguanyl_cyclase"/>
</dbReference>
<dbReference type="PANTHER" id="PTHR44757:SF2">
    <property type="entry name" value="BIOFILM ARCHITECTURE MAINTENANCE PROTEIN MBAA"/>
    <property type="match status" value="1"/>
</dbReference>
<evidence type="ECO:0000259" key="2">
    <source>
        <dbReference type="PROSITE" id="PS50113"/>
    </source>
</evidence>
<dbReference type="InterPro" id="IPR035919">
    <property type="entry name" value="EAL_sf"/>
</dbReference>
<feature type="domain" description="PAS" evidence="1">
    <location>
        <begin position="149"/>
        <end position="219"/>
    </location>
</feature>
<dbReference type="InterPro" id="IPR052155">
    <property type="entry name" value="Biofilm_reg_signaling"/>
</dbReference>
<dbReference type="InterPro" id="IPR000014">
    <property type="entry name" value="PAS"/>
</dbReference>
<feature type="domain" description="PAC" evidence="2">
    <location>
        <begin position="222"/>
        <end position="273"/>
    </location>
</feature>
<dbReference type="Pfam" id="PF13426">
    <property type="entry name" value="PAS_9"/>
    <property type="match status" value="1"/>
</dbReference>
<dbReference type="Pfam" id="PF00989">
    <property type="entry name" value="PAS"/>
    <property type="match status" value="1"/>
</dbReference>
<dbReference type="SMART" id="SM00267">
    <property type="entry name" value="GGDEF"/>
    <property type="match status" value="1"/>
</dbReference>
<dbReference type="Proteomes" id="UP000596857">
    <property type="component" value="Unassembled WGS sequence"/>
</dbReference>
<name>A0ABX1YA96_9BACL</name>
<sequence length="982" mass="111572">MNQKESSSTSTDEAAAGTVVLSEFMAERNKRFELAQVLANVGYWEYDRILQKITWSKHMYAIYGQALSSGVDLDNVFARVHEEDAGRVKLAFTNSQESMQSYQIEYRIIRPDGEVRYVAESARFWDNEAIGTVQDITEKTALQLQLIEEGQYYKSLFENNTDAVYSSNLEGMILSCNAAMNGLFGYTEGELVHASFERLIDPEQVSLSRKVIAEVIKTVSPRSYELTARHKDGTAIDIFVTNIPVMIANELVGIYGIAKNVTEQKSMERHLLEAEAKYRSIVEQSIVGVFIVQNGIYIYANPHLERMLGNVSLMGRQVLDSIYPGDRDTVSTKMLGLTEGQFNRTMIHRAVKPDGSLIYCEVHYTRILHINEDAIVGTVLDITERKETEQETEYLAYHDYLTGLPNRRMFEEQLDQQLRLASFYNKKLAVLLIDLDRFKAVNDILGHTIGDTLLKQFAVKLQESLENGWVAYRLSGDEFCIILPEVESHREAIFLSESIISRTKEDYLIAGFELNITLSMGISIFPEDGDSVDRLLLNADSALYHAKSQGRDQAQCYSSSLNIQSFKIFTMTNDLRKALEKQELFLQYMPRVDTQTREILGAEALIRWNHPDWGLVSPAEFIPIAEESGLIVPIGEWVLREACRQNKQWQEMGLPHITVSVNFSVQQLFQQNILQTIDEILAGSGLAPEYLEIEITESSFMTNEREVIQLLEELRKRKIKVSLDDFGTGYSSLYMLKRLALDTVKIDKAFVEEILTDPVNQSIIECILNLAKALKMNVVAEGVETEAQYEYLKEQQCDEIQGYYFSRPVEPEALGMLLREKHMANPSPGVTEIPPVSNRREYFRVDLANPLVAGMTISTFKGREVDLGSTEVYLTNIGPGGLKFVMGYKLPVNDNILLKFETEILHQPTHLLGKIAWTHELENGAVYEYGVQFQMEESERLGLIRNLNNLAIQIREGTPAHTRIFLGDPVKSIKEQLKKVRL</sequence>
<dbReference type="InterPro" id="IPR000700">
    <property type="entry name" value="PAS-assoc_C"/>
</dbReference>
<organism evidence="5 6">
    <name type="scientific">Paenibacillus phytohabitans</name>
    <dbReference type="NCBI Taxonomy" id="2654978"/>
    <lineage>
        <taxon>Bacteria</taxon>
        <taxon>Bacillati</taxon>
        <taxon>Bacillota</taxon>
        <taxon>Bacilli</taxon>
        <taxon>Bacillales</taxon>
        <taxon>Paenibacillaceae</taxon>
        <taxon>Paenibacillus</taxon>
    </lineage>
</organism>
<dbReference type="InterPro" id="IPR013655">
    <property type="entry name" value="PAS_fold_3"/>
</dbReference>
<feature type="domain" description="GGDEF" evidence="4">
    <location>
        <begin position="426"/>
        <end position="559"/>
    </location>
</feature>
<dbReference type="Pfam" id="PF00990">
    <property type="entry name" value="GGDEF"/>
    <property type="match status" value="1"/>
</dbReference>
<dbReference type="PROSITE" id="PS50887">
    <property type="entry name" value="GGDEF"/>
    <property type="match status" value="1"/>
</dbReference>
<gene>
    <name evidence="5" type="ORF">GC101_03035</name>
</gene>
<dbReference type="Pfam" id="PF07238">
    <property type="entry name" value="PilZ"/>
    <property type="match status" value="1"/>
</dbReference>
<dbReference type="Gene3D" id="2.10.70.100">
    <property type="match status" value="1"/>
</dbReference>
<dbReference type="InterPro" id="IPR029787">
    <property type="entry name" value="Nucleotide_cyclase"/>
</dbReference>
<dbReference type="PROSITE" id="PS50112">
    <property type="entry name" value="PAS"/>
    <property type="match status" value="1"/>
</dbReference>
<protein>
    <submittedName>
        <fullName evidence="5">EAL domain-containing protein</fullName>
    </submittedName>
</protein>
<dbReference type="Gene3D" id="3.30.70.270">
    <property type="match status" value="1"/>
</dbReference>
<dbReference type="CDD" id="cd01949">
    <property type="entry name" value="GGDEF"/>
    <property type="match status" value="1"/>
</dbReference>
<dbReference type="InterPro" id="IPR000160">
    <property type="entry name" value="GGDEF_dom"/>
</dbReference>
<reference evidence="5 6" key="1">
    <citation type="submission" date="2019-10" db="EMBL/GenBank/DDBJ databases">
        <title>Description of Paenibacillus terricola sp. nov.</title>
        <authorList>
            <person name="Carlier A."/>
            <person name="Qi S."/>
        </authorList>
    </citation>
    <scope>NUCLEOTIDE SEQUENCE [LARGE SCALE GENOMIC DNA]</scope>
    <source>
        <strain evidence="5 6">LMG 31459</strain>
    </source>
</reference>
<dbReference type="PROSITE" id="PS50883">
    <property type="entry name" value="EAL"/>
    <property type="match status" value="1"/>
</dbReference>
<dbReference type="SUPFAM" id="SSF141868">
    <property type="entry name" value="EAL domain-like"/>
    <property type="match status" value="1"/>
</dbReference>
<dbReference type="PANTHER" id="PTHR44757">
    <property type="entry name" value="DIGUANYLATE CYCLASE DGCP"/>
    <property type="match status" value="1"/>
</dbReference>
<evidence type="ECO:0000259" key="1">
    <source>
        <dbReference type="PROSITE" id="PS50112"/>
    </source>
</evidence>
<accession>A0ABX1YA96</accession>
<dbReference type="NCBIfam" id="TIGR00229">
    <property type="entry name" value="sensory_box"/>
    <property type="match status" value="2"/>
</dbReference>
<dbReference type="Gene3D" id="3.30.450.20">
    <property type="entry name" value="PAS domain"/>
    <property type="match status" value="3"/>
</dbReference>
<dbReference type="Pfam" id="PF00563">
    <property type="entry name" value="EAL"/>
    <property type="match status" value="1"/>
</dbReference>
<dbReference type="CDD" id="cd01948">
    <property type="entry name" value="EAL"/>
    <property type="match status" value="1"/>
</dbReference>
<dbReference type="InterPro" id="IPR001633">
    <property type="entry name" value="EAL_dom"/>
</dbReference>
<evidence type="ECO:0000259" key="3">
    <source>
        <dbReference type="PROSITE" id="PS50883"/>
    </source>
</evidence>
<keyword evidence="6" id="KW-1185">Reference proteome</keyword>
<dbReference type="SMART" id="SM00091">
    <property type="entry name" value="PAS"/>
    <property type="match status" value="3"/>
</dbReference>
<dbReference type="SMART" id="SM00086">
    <property type="entry name" value="PAC"/>
    <property type="match status" value="3"/>
</dbReference>
<dbReference type="Pfam" id="PF08447">
    <property type="entry name" value="PAS_3"/>
    <property type="match status" value="1"/>
</dbReference>
<dbReference type="PROSITE" id="PS50113">
    <property type="entry name" value="PAC"/>
    <property type="match status" value="2"/>
</dbReference>
<dbReference type="InterPro" id="IPR009875">
    <property type="entry name" value="PilZ_domain"/>
</dbReference>
<dbReference type="SUPFAM" id="SSF55073">
    <property type="entry name" value="Nucleotide cyclase"/>
    <property type="match status" value="1"/>
</dbReference>
<dbReference type="CDD" id="cd00130">
    <property type="entry name" value="PAS"/>
    <property type="match status" value="3"/>
</dbReference>
<dbReference type="SUPFAM" id="SSF55785">
    <property type="entry name" value="PYP-like sensor domain (PAS domain)"/>
    <property type="match status" value="3"/>
</dbReference>
<evidence type="ECO:0000313" key="5">
    <source>
        <dbReference type="EMBL" id="NOU77847.1"/>
    </source>
</evidence>
<feature type="domain" description="EAL" evidence="3">
    <location>
        <begin position="568"/>
        <end position="822"/>
    </location>
</feature>
<comment type="caution">
    <text evidence="5">The sequence shown here is derived from an EMBL/GenBank/DDBJ whole genome shotgun (WGS) entry which is preliminary data.</text>
</comment>
<feature type="domain" description="PAC" evidence="2">
    <location>
        <begin position="344"/>
        <end position="394"/>
    </location>
</feature>
<dbReference type="SMART" id="SM00052">
    <property type="entry name" value="EAL"/>
    <property type="match status" value="1"/>
</dbReference>
<dbReference type="InterPro" id="IPR001610">
    <property type="entry name" value="PAC"/>
</dbReference>
<evidence type="ECO:0000313" key="6">
    <source>
        <dbReference type="Proteomes" id="UP000596857"/>
    </source>
</evidence>
<evidence type="ECO:0000259" key="4">
    <source>
        <dbReference type="PROSITE" id="PS50887"/>
    </source>
</evidence>
<dbReference type="InterPro" id="IPR013767">
    <property type="entry name" value="PAS_fold"/>
</dbReference>
<proteinExistence type="predicted"/>
<dbReference type="RefSeq" id="WP_171716049.1">
    <property type="nucleotide sequence ID" value="NZ_WHOB01000016.1"/>
</dbReference>
<dbReference type="InterPro" id="IPR035965">
    <property type="entry name" value="PAS-like_dom_sf"/>
</dbReference>
<dbReference type="NCBIfam" id="TIGR00254">
    <property type="entry name" value="GGDEF"/>
    <property type="match status" value="1"/>
</dbReference>